<sequence>MAPPVMSSSIEEPQLDHHQGQRTTTVISPPQHPAKPPKALKNRNLVQPTYFLISHPLPTNSRTKTVQANAIIYRKHAPPARWPVQKHHRNSNFPRSHHSSRSACPPCRLRRSLSPRSSYFLLPRRPRRPRRPHLDALLRCPRRHPTPTAHGSHSLRREVMRGWCTGREVIVAVQGLRVVAMVVLFLPALPLIMKATLSRKTGRSSSSFLLYEVTHQNIDLFG</sequence>
<gene>
    <name evidence="3" type="ORF">BJ508DRAFT_48715</name>
</gene>
<dbReference type="EMBL" id="ML119817">
    <property type="protein sequence ID" value="RPA73542.1"/>
    <property type="molecule type" value="Genomic_DNA"/>
</dbReference>
<keyword evidence="2" id="KW-0472">Membrane</keyword>
<keyword evidence="2" id="KW-0812">Transmembrane</keyword>
<keyword evidence="2" id="KW-1133">Transmembrane helix</keyword>
<reference evidence="3 4" key="1">
    <citation type="journal article" date="2018" name="Nat. Ecol. Evol.">
        <title>Pezizomycetes genomes reveal the molecular basis of ectomycorrhizal truffle lifestyle.</title>
        <authorList>
            <person name="Murat C."/>
            <person name="Payen T."/>
            <person name="Noel B."/>
            <person name="Kuo A."/>
            <person name="Morin E."/>
            <person name="Chen J."/>
            <person name="Kohler A."/>
            <person name="Krizsan K."/>
            <person name="Balestrini R."/>
            <person name="Da Silva C."/>
            <person name="Montanini B."/>
            <person name="Hainaut M."/>
            <person name="Levati E."/>
            <person name="Barry K.W."/>
            <person name="Belfiori B."/>
            <person name="Cichocki N."/>
            <person name="Clum A."/>
            <person name="Dockter R.B."/>
            <person name="Fauchery L."/>
            <person name="Guy J."/>
            <person name="Iotti M."/>
            <person name="Le Tacon F."/>
            <person name="Lindquist E.A."/>
            <person name="Lipzen A."/>
            <person name="Malagnac F."/>
            <person name="Mello A."/>
            <person name="Molinier V."/>
            <person name="Miyauchi S."/>
            <person name="Poulain J."/>
            <person name="Riccioni C."/>
            <person name="Rubini A."/>
            <person name="Sitrit Y."/>
            <person name="Splivallo R."/>
            <person name="Traeger S."/>
            <person name="Wang M."/>
            <person name="Zifcakova L."/>
            <person name="Wipf D."/>
            <person name="Zambonelli A."/>
            <person name="Paolocci F."/>
            <person name="Nowrousian M."/>
            <person name="Ottonello S."/>
            <person name="Baldrian P."/>
            <person name="Spatafora J.W."/>
            <person name="Henrissat B."/>
            <person name="Nagy L.G."/>
            <person name="Aury J.M."/>
            <person name="Wincker P."/>
            <person name="Grigoriev I.V."/>
            <person name="Bonfante P."/>
            <person name="Martin F.M."/>
        </authorList>
    </citation>
    <scope>NUCLEOTIDE SEQUENCE [LARGE SCALE GENOMIC DNA]</scope>
    <source>
        <strain evidence="3 4">RN42</strain>
    </source>
</reference>
<evidence type="ECO:0000256" key="2">
    <source>
        <dbReference type="SAM" id="Phobius"/>
    </source>
</evidence>
<protein>
    <submittedName>
        <fullName evidence="3">Uncharacterized protein</fullName>
    </submittedName>
</protein>
<accession>A0A3N4HHS2</accession>
<name>A0A3N4HHS2_ASCIM</name>
<feature type="region of interest" description="Disordered" evidence="1">
    <location>
        <begin position="82"/>
        <end position="108"/>
    </location>
</feature>
<evidence type="ECO:0000313" key="3">
    <source>
        <dbReference type="EMBL" id="RPA73542.1"/>
    </source>
</evidence>
<dbReference type="AlphaFoldDB" id="A0A3N4HHS2"/>
<proteinExistence type="predicted"/>
<evidence type="ECO:0000256" key="1">
    <source>
        <dbReference type="SAM" id="MobiDB-lite"/>
    </source>
</evidence>
<feature type="region of interest" description="Disordered" evidence="1">
    <location>
        <begin position="1"/>
        <end position="40"/>
    </location>
</feature>
<organism evidence="3 4">
    <name type="scientific">Ascobolus immersus RN42</name>
    <dbReference type="NCBI Taxonomy" id="1160509"/>
    <lineage>
        <taxon>Eukaryota</taxon>
        <taxon>Fungi</taxon>
        <taxon>Dikarya</taxon>
        <taxon>Ascomycota</taxon>
        <taxon>Pezizomycotina</taxon>
        <taxon>Pezizomycetes</taxon>
        <taxon>Pezizales</taxon>
        <taxon>Ascobolaceae</taxon>
        <taxon>Ascobolus</taxon>
    </lineage>
</organism>
<dbReference type="Proteomes" id="UP000275078">
    <property type="component" value="Unassembled WGS sequence"/>
</dbReference>
<feature type="compositionally biased region" description="Polar residues" evidence="1">
    <location>
        <begin position="1"/>
        <end position="11"/>
    </location>
</feature>
<evidence type="ECO:0000313" key="4">
    <source>
        <dbReference type="Proteomes" id="UP000275078"/>
    </source>
</evidence>
<feature type="compositionally biased region" description="Basic residues" evidence="1">
    <location>
        <begin position="82"/>
        <end position="100"/>
    </location>
</feature>
<feature type="transmembrane region" description="Helical" evidence="2">
    <location>
        <begin position="169"/>
        <end position="193"/>
    </location>
</feature>
<keyword evidence="4" id="KW-1185">Reference proteome</keyword>